<dbReference type="Pfam" id="PF03087">
    <property type="entry name" value="BPS1"/>
    <property type="match status" value="1"/>
</dbReference>
<name>A0AA35VM59_LACSI</name>
<dbReference type="PANTHER" id="PTHR33070:SF120">
    <property type="entry name" value="EXPRESSED PROTEIN"/>
    <property type="match status" value="1"/>
</dbReference>
<keyword evidence="3" id="KW-1185">Reference proteome</keyword>
<accession>A0AA35VM59</accession>
<evidence type="ECO:0008006" key="4">
    <source>
        <dbReference type="Google" id="ProtNLM"/>
    </source>
</evidence>
<dbReference type="AlphaFoldDB" id="A0AA35VM59"/>
<protein>
    <recommendedName>
        <fullName evidence="4">DUF241 domain protein</fullName>
    </recommendedName>
</protein>
<dbReference type="Proteomes" id="UP001177003">
    <property type="component" value="Chromosome 0"/>
</dbReference>
<dbReference type="EMBL" id="OX465086">
    <property type="protein sequence ID" value="CAI9262513.1"/>
    <property type="molecule type" value="Genomic_DNA"/>
</dbReference>
<dbReference type="InterPro" id="IPR004320">
    <property type="entry name" value="BPS1_pln"/>
</dbReference>
<dbReference type="GO" id="GO:0048364">
    <property type="term" value="P:root development"/>
    <property type="evidence" value="ECO:0007669"/>
    <property type="project" value="InterPro"/>
</dbReference>
<gene>
    <name evidence="2" type="ORF">LSALG_LOCUS3249</name>
</gene>
<evidence type="ECO:0000313" key="2">
    <source>
        <dbReference type="EMBL" id="CAI9262513.1"/>
    </source>
</evidence>
<evidence type="ECO:0000256" key="1">
    <source>
        <dbReference type="SAM" id="MobiDB-lite"/>
    </source>
</evidence>
<feature type="region of interest" description="Disordered" evidence="1">
    <location>
        <begin position="1"/>
        <end position="23"/>
    </location>
</feature>
<organism evidence="2 3">
    <name type="scientific">Lactuca saligna</name>
    <name type="common">Willowleaf lettuce</name>
    <dbReference type="NCBI Taxonomy" id="75948"/>
    <lineage>
        <taxon>Eukaryota</taxon>
        <taxon>Viridiplantae</taxon>
        <taxon>Streptophyta</taxon>
        <taxon>Embryophyta</taxon>
        <taxon>Tracheophyta</taxon>
        <taxon>Spermatophyta</taxon>
        <taxon>Magnoliopsida</taxon>
        <taxon>eudicotyledons</taxon>
        <taxon>Gunneridae</taxon>
        <taxon>Pentapetalae</taxon>
        <taxon>asterids</taxon>
        <taxon>campanulids</taxon>
        <taxon>Asterales</taxon>
        <taxon>Asteraceae</taxon>
        <taxon>Cichorioideae</taxon>
        <taxon>Cichorieae</taxon>
        <taxon>Lactucinae</taxon>
        <taxon>Lactuca</taxon>
    </lineage>
</organism>
<reference evidence="2" key="1">
    <citation type="submission" date="2023-04" db="EMBL/GenBank/DDBJ databases">
        <authorList>
            <person name="Vijverberg K."/>
            <person name="Xiong W."/>
            <person name="Schranz E."/>
        </authorList>
    </citation>
    <scope>NUCLEOTIDE SEQUENCE</scope>
</reference>
<proteinExistence type="predicted"/>
<evidence type="ECO:0000313" key="3">
    <source>
        <dbReference type="Proteomes" id="UP001177003"/>
    </source>
</evidence>
<dbReference type="GO" id="GO:0048367">
    <property type="term" value="P:shoot system development"/>
    <property type="evidence" value="ECO:0007669"/>
    <property type="project" value="InterPro"/>
</dbReference>
<sequence length="296" mass="33517">MATISSNTKPHYHARSKSLPSSSDQQSILNKFYRFQDSQETITSCSSSSSFIGNKLKSLNDMYESIQPFLILPSTKQSLAQGCYKEQVNKFLDELVGLLDLCSTTKDALSISMDYAKEIQSVIRRKRGNNHGLTSSIECYLSHRRKVKKVVCKTLSSLQKQWASSVKESQRTDSNINILEEMRLNTLAVFEALLTFVLGSKTQSRPKGWSLVSKMIGSKRVHCDETLEESELKKVDDELHAVISYKKRKSDSLFVENIKVGLAEMEFSLLDISDQLECLCRYLIKTRVSILNILSC</sequence>
<dbReference type="PANTHER" id="PTHR33070">
    <property type="entry name" value="OS06G0725500 PROTEIN"/>
    <property type="match status" value="1"/>
</dbReference>